<dbReference type="GeneID" id="84573284"/>
<dbReference type="Gene3D" id="3.40.710.10">
    <property type="entry name" value="DD-peptidase/beta-lactamase superfamily"/>
    <property type="match status" value="1"/>
</dbReference>
<evidence type="ECO:0000259" key="2">
    <source>
        <dbReference type="Pfam" id="PF00144"/>
    </source>
</evidence>
<dbReference type="RefSeq" id="WP_005523988.1">
    <property type="nucleotide sequence ID" value="NZ_CP050134.2"/>
</dbReference>
<keyword evidence="1" id="KW-0812">Transmembrane</keyword>
<protein>
    <submittedName>
        <fullName evidence="3">Penicillin binding protein</fullName>
        <ecNumber evidence="3">3.4.16.4</ecNumber>
    </submittedName>
</protein>
<dbReference type="EC" id="3.4.16.4" evidence="3"/>
<proteinExistence type="predicted"/>
<dbReference type="EMBL" id="UARK01000001">
    <property type="protein sequence ID" value="SPW23900.1"/>
    <property type="molecule type" value="Genomic_DNA"/>
</dbReference>
<comment type="caution">
    <text evidence="3">The sequence shown here is derived from an EMBL/GenBank/DDBJ whole genome shotgun (WGS) entry which is preliminary data.</text>
</comment>
<dbReference type="Pfam" id="PF00144">
    <property type="entry name" value="Beta-lactamase"/>
    <property type="match status" value="1"/>
</dbReference>
<evidence type="ECO:0000313" key="4">
    <source>
        <dbReference type="Proteomes" id="UP000249886"/>
    </source>
</evidence>
<accession>A0A6H9XNU4</accession>
<dbReference type="PANTHER" id="PTHR46825:SF9">
    <property type="entry name" value="BETA-LACTAMASE-RELATED DOMAIN-CONTAINING PROTEIN"/>
    <property type="match status" value="1"/>
</dbReference>
<keyword evidence="1" id="KW-0472">Membrane</keyword>
<evidence type="ECO:0000256" key="1">
    <source>
        <dbReference type="SAM" id="Phobius"/>
    </source>
</evidence>
<keyword evidence="3" id="KW-0645">Protease</keyword>
<organism evidence="3 4">
    <name type="scientific">Corynebacterium matruchotii</name>
    <dbReference type="NCBI Taxonomy" id="43768"/>
    <lineage>
        <taxon>Bacteria</taxon>
        <taxon>Bacillati</taxon>
        <taxon>Actinomycetota</taxon>
        <taxon>Actinomycetes</taxon>
        <taxon>Mycobacteriales</taxon>
        <taxon>Corynebacteriaceae</taxon>
        <taxon>Corynebacterium</taxon>
    </lineage>
</organism>
<keyword evidence="1" id="KW-1133">Transmembrane helix</keyword>
<name>A0A6H9XNU4_9CORY</name>
<dbReference type="InterPro" id="IPR050491">
    <property type="entry name" value="AmpC-like"/>
</dbReference>
<dbReference type="InterPro" id="IPR012338">
    <property type="entry name" value="Beta-lactam/transpept-like"/>
</dbReference>
<feature type="domain" description="Beta-lactamase-related" evidence="2">
    <location>
        <begin position="15"/>
        <end position="275"/>
    </location>
</feature>
<feature type="transmembrane region" description="Helical" evidence="1">
    <location>
        <begin position="357"/>
        <end position="380"/>
    </location>
</feature>
<dbReference type="GO" id="GO:0009002">
    <property type="term" value="F:serine-type D-Ala-D-Ala carboxypeptidase activity"/>
    <property type="evidence" value="ECO:0007669"/>
    <property type="project" value="UniProtKB-EC"/>
</dbReference>
<reference evidence="3 4" key="1">
    <citation type="submission" date="2018-06" db="EMBL/GenBank/DDBJ databases">
        <authorList>
            <consortium name="Pathogen Informatics"/>
            <person name="Doyle S."/>
        </authorList>
    </citation>
    <scope>NUCLEOTIDE SEQUENCE [LARGE SCALE GENOMIC DNA]</scope>
    <source>
        <strain evidence="3 4">NCTC10254</strain>
    </source>
</reference>
<dbReference type="Proteomes" id="UP000249886">
    <property type="component" value="Unassembled WGS sequence"/>
</dbReference>
<sequence>MSLSTSVAALLDAYMSEVFLATHAPGMQVVVVDKDSVRYARAFGDAVSTNQVTGIGSLTKSMTALAIQQLGVDRQAPVTQYLANLHVPDWVTIDRLLTHTSGIATQATLDNIIVNAPGAFEYANLNYHLLGLVVQAVSGENYDYYMRKHVFEPLGMWNTTADLGRVTDLLTGHTVFFGKPVPWRMERFFPNRMNNEARWGNLSAGFVLSTVHDMGIYLQHYLNNGVPEVPDGGYRDGWFRDGDRIFHAGSLEGYSSFMMLLPELGVGVVVLTNMQDYVGNTMSGLRIEAGITNILAGRQPSPVDRGLYLRRHGLLSALYLTIMALPLVRCRHKTIWNVVLPTALLSVPRIVKARWATVWGFAPNLLVSLVASATLLYAGWFTKKTKTR</sequence>
<dbReference type="SUPFAM" id="SSF56601">
    <property type="entry name" value="beta-lactamase/transpeptidase-like"/>
    <property type="match status" value="1"/>
</dbReference>
<dbReference type="AlphaFoldDB" id="A0A6H9XNU4"/>
<keyword evidence="3" id="KW-0121">Carboxypeptidase</keyword>
<keyword evidence="3" id="KW-0378">Hydrolase</keyword>
<dbReference type="InterPro" id="IPR001466">
    <property type="entry name" value="Beta-lactam-related"/>
</dbReference>
<dbReference type="PANTHER" id="PTHR46825">
    <property type="entry name" value="D-ALANYL-D-ALANINE-CARBOXYPEPTIDASE/ENDOPEPTIDASE AMPH"/>
    <property type="match status" value="1"/>
</dbReference>
<evidence type="ECO:0000313" key="3">
    <source>
        <dbReference type="EMBL" id="SPW23900.1"/>
    </source>
</evidence>
<gene>
    <name evidence="3" type="ORF">NCTC10254_00263</name>
</gene>